<name>W9JC50_FUSOX</name>
<reference evidence="2" key="1">
    <citation type="submission" date="2011-06" db="EMBL/GenBank/DDBJ databases">
        <title>The Genome Sequence of Fusarium oxysporum Fo47.</title>
        <authorList>
            <consortium name="The Broad Institute Genome Sequencing Platform"/>
            <person name="Ma L.-J."/>
            <person name="Gale L.R."/>
            <person name="Schwartz D.C."/>
            <person name="Zhou S."/>
            <person name="Corby-Kistler H."/>
            <person name="Young S.K."/>
            <person name="Zeng Q."/>
            <person name="Gargeya S."/>
            <person name="Fitzgerald M."/>
            <person name="Haas B."/>
            <person name="Abouelleil A."/>
            <person name="Alvarado L."/>
            <person name="Arachchi H.M."/>
            <person name="Berlin A."/>
            <person name="Brown A."/>
            <person name="Chapman S.B."/>
            <person name="Chen Z."/>
            <person name="Dunbar C."/>
            <person name="Freedman E."/>
            <person name="Gearin G."/>
            <person name="Gellesch M."/>
            <person name="Goldberg J."/>
            <person name="Griggs A."/>
            <person name="Gujja S."/>
            <person name="Heiman D."/>
            <person name="Howarth C."/>
            <person name="Larson L."/>
            <person name="Lui A."/>
            <person name="MacDonald P.J.P."/>
            <person name="Mehta T."/>
            <person name="Montmayeur A."/>
            <person name="Murphy C."/>
            <person name="Neiman D."/>
            <person name="Pearson M."/>
            <person name="Priest M."/>
            <person name="Roberts A."/>
            <person name="Saif S."/>
            <person name="Shea T."/>
            <person name="Shenoy N."/>
            <person name="Sisk P."/>
            <person name="Stolte C."/>
            <person name="Sykes S."/>
            <person name="Wortman J."/>
            <person name="Nusbaum C."/>
            <person name="Birren B."/>
        </authorList>
    </citation>
    <scope>NUCLEOTIDE SEQUENCE [LARGE SCALE GENOMIC DNA]</scope>
    <source>
        <strain evidence="2">Fo47</strain>
    </source>
</reference>
<dbReference type="VEuPathDB" id="FungiDB:FOZG_16527"/>
<feature type="region of interest" description="Disordered" evidence="1">
    <location>
        <begin position="223"/>
        <end position="247"/>
    </location>
</feature>
<dbReference type="AlphaFoldDB" id="W9JC50"/>
<reference evidence="2" key="2">
    <citation type="submission" date="2012-06" db="EMBL/GenBank/DDBJ databases">
        <title>Annotation of the Genome Sequence of Fusarium oxysporum Fo47.</title>
        <authorList>
            <consortium name="The Broad Institute Genomics Platform"/>
            <person name="Ma L.-J."/>
            <person name="Corby-Kistler H."/>
            <person name="Broz K."/>
            <person name="Gale L.R."/>
            <person name="Jonkers W."/>
            <person name="O'Donnell K."/>
            <person name="Ploetz R."/>
            <person name="Steinberg C."/>
            <person name="Schwartz D.C."/>
            <person name="VanEtten H."/>
            <person name="Zhou S."/>
            <person name="Young S.K."/>
            <person name="Zeng Q."/>
            <person name="Gargeya S."/>
            <person name="Fitzgerald M."/>
            <person name="Abouelleil A."/>
            <person name="Alvarado L."/>
            <person name="Chapman S.B."/>
            <person name="Gainer-Dewar J."/>
            <person name="Goldberg J."/>
            <person name="Griggs A."/>
            <person name="Gujja S."/>
            <person name="Hansen M."/>
            <person name="Howarth C."/>
            <person name="Imamovic A."/>
            <person name="Ireland A."/>
            <person name="Larimer J."/>
            <person name="McCowan C."/>
            <person name="Murphy C."/>
            <person name="Pearson M."/>
            <person name="Poon T.W."/>
            <person name="Priest M."/>
            <person name="Roberts A."/>
            <person name="Saif S."/>
            <person name="Shea T."/>
            <person name="Sykes S."/>
            <person name="Wortman J."/>
            <person name="Nusbaum C."/>
            <person name="Birren B."/>
        </authorList>
    </citation>
    <scope>NUCLEOTIDE SEQUENCE</scope>
    <source>
        <strain evidence="2">Fo47</strain>
    </source>
</reference>
<dbReference type="EMBL" id="JH717911">
    <property type="protein sequence ID" value="EWZ29637.1"/>
    <property type="molecule type" value="Genomic_DNA"/>
</dbReference>
<evidence type="ECO:0000256" key="1">
    <source>
        <dbReference type="SAM" id="MobiDB-lite"/>
    </source>
</evidence>
<feature type="compositionally biased region" description="Polar residues" evidence="1">
    <location>
        <begin position="226"/>
        <end position="241"/>
    </location>
</feature>
<dbReference type="HOGENOM" id="CLU_1077855_0_0_1"/>
<accession>W9JC50</accession>
<sequence>MATPSFTHLFSFPEEIIDILCQQLCPHCSERASPRHFFRYEERKPAHDRNCLLALSLSCKELRRISQPHLYHRPMGHGFFGFIDTIAGTPALGRHVKELCLNEHMIRCLLPKYDDQVKFLAQCNKRYCTHLCEPAQTNQTAPVDQFRNATEYFGERRRTVGNAINCLMSVAVSLTPMLNKLEIHLESDWKLSSIPSGCLPNLKKLTITVSWSFPTDDLDGLAGLTGRSTSTGKNRTGQLGSTGCDKKAKDEFLPRHCQ</sequence>
<gene>
    <name evidence="2" type="ORF">FOZG_16527</name>
</gene>
<evidence type="ECO:0000313" key="2">
    <source>
        <dbReference type="EMBL" id="EWZ29637.1"/>
    </source>
</evidence>
<dbReference type="Proteomes" id="UP000030766">
    <property type="component" value="Unassembled WGS sequence"/>
</dbReference>
<protein>
    <submittedName>
        <fullName evidence="2">Uncharacterized protein</fullName>
    </submittedName>
</protein>
<organism evidence="2">
    <name type="scientific">Fusarium oxysporum Fo47</name>
    <dbReference type="NCBI Taxonomy" id="660027"/>
    <lineage>
        <taxon>Eukaryota</taxon>
        <taxon>Fungi</taxon>
        <taxon>Dikarya</taxon>
        <taxon>Ascomycota</taxon>
        <taxon>Pezizomycotina</taxon>
        <taxon>Sordariomycetes</taxon>
        <taxon>Hypocreomycetidae</taxon>
        <taxon>Hypocreales</taxon>
        <taxon>Nectriaceae</taxon>
        <taxon>Fusarium</taxon>
        <taxon>Fusarium oxysporum species complex</taxon>
    </lineage>
</organism>
<proteinExistence type="predicted"/>